<dbReference type="InterPro" id="IPR000914">
    <property type="entry name" value="SBP_5_dom"/>
</dbReference>
<proteinExistence type="inferred from homology"/>
<dbReference type="Gene3D" id="3.40.190.10">
    <property type="entry name" value="Periplasmic binding protein-like II"/>
    <property type="match status" value="1"/>
</dbReference>
<dbReference type="GO" id="GO:0042597">
    <property type="term" value="C:periplasmic space"/>
    <property type="evidence" value="ECO:0007669"/>
    <property type="project" value="UniProtKB-ARBA"/>
</dbReference>
<dbReference type="PROSITE" id="PS51257">
    <property type="entry name" value="PROKAR_LIPOPROTEIN"/>
    <property type="match status" value="1"/>
</dbReference>
<accession>A0A1U7PRT7</accession>
<evidence type="ECO:0000259" key="6">
    <source>
        <dbReference type="Pfam" id="PF00496"/>
    </source>
</evidence>
<name>A0A1U7PRT7_9BACI</name>
<dbReference type="InterPro" id="IPR030678">
    <property type="entry name" value="Peptide/Ni-bd"/>
</dbReference>
<dbReference type="PANTHER" id="PTHR30290:SF9">
    <property type="entry name" value="OLIGOPEPTIDE-BINDING PROTEIN APPA"/>
    <property type="match status" value="1"/>
</dbReference>
<feature type="chain" id="PRO_5038348196" evidence="5">
    <location>
        <begin position="26"/>
        <end position="544"/>
    </location>
</feature>
<dbReference type="Gene3D" id="3.10.105.10">
    <property type="entry name" value="Dipeptide-binding Protein, Domain 3"/>
    <property type="match status" value="1"/>
</dbReference>
<dbReference type="CDD" id="cd08499">
    <property type="entry name" value="PBP2_Ylib_like"/>
    <property type="match status" value="1"/>
</dbReference>
<keyword evidence="2" id="KW-0813">Transport</keyword>
<dbReference type="GO" id="GO:0015833">
    <property type="term" value="P:peptide transport"/>
    <property type="evidence" value="ECO:0007669"/>
    <property type="project" value="TreeGrafter"/>
</dbReference>
<keyword evidence="8" id="KW-1185">Reference proteome</keyword>
<evidence type="ECO:0000256" key="5">
    <source>
        <dbReference type="SAM" id="SignalP"/>
    </source>
</evidence>
<comment type="similarity">
    <text evidence="1">Belongs to the bacterial solute-binding protein 5 family.</text>
</comment>
<feature type="signal peptide" evidence="5">
    <location>
        <begin position="1"/>
        <end position="25"/>
    </location>
</feature>
<gene>
    <name evidence="7" type="ORF">SAMN05428946_2353</name>
</gene>
<dbReference type="RefSeq" id="WP_076759089.1">
    <property type="nucleotide sequence ID" value="NZ_FTPL01000003.1"/>
</dbReference>
<feature type="compositionally biased region" description="Basic and acidic residues" evidence="4">
    <location>
        <begin position="36"/>
        <end position="47"/>
    </location>
</feature>
<dbReference type="PIRSF" id="PIRSF002741">
    <property type="entry name" value="MppA"/>
    <property type="match status" value="1"/>
</dbReference>
<evidence type="ECO:0000313" key="7">
    <source>
        <dbReference type="EMBL" id="SIT88992.1"/>
    </source>
</evidence>
<dbReference type="Pfam" id="PF00496">
    <property type="entry name" value="SBP_bac_5"/>
    <property type="match status" value="1"/>
</dbReference>
<evidence type="ECO:0000313" key="8">
    <source>
        <dbReference type="Proteomes" id="UP000187550"/>
    </source>
</evidence>
<keyword evidence="3 5" id="KW-0732">Signal</keyword>
<dbReference type="GO" id="GO:0043190">
    <property type="term" value="C:ATP-binding cassette (ABC) transporter complex"/>
    <property type="evidence" value="ECO:0007669"/>
    <property type="project" value="InterPro"/>
</dbReference>
<organism evidence="7 8">
    <name type="scientific">Edaphobacillus lindanitolerans</name>
    <dbReference type="NCBI Taxonomy" id="550447"/>
    <lineage>
        <taxon>Bacteria</taxon>
        <taxon>Bacillati</taxon>
        <taxon>Bacillota</taxon>
        <taxon>Bacilli</taxon>
        <taxon>Bacillales</taxon>
        <taxon>Bacillaceae</taxon>
        <taxon>Edaphobacillus</taxon>
    </lineage>
</organism>
<dbReference type="STRING" id="550447.SAMN05428946_2353"/>
<sequence length="544" mass="59795">MKTKRSTLLLFIMMLVVSMFLAACAGGGDNASDGGDGNKDEGNKQDEGTTDGGSEGGDLVLAVLSDASSLDPHGSNDVPSSAVQENIFETLVKRNDNNEIEPGLATEWEAIDDTTWEFKLQEGVKFHDGEDFNAEAVKKSFERVLDEKVASPRYFLFEMINSVEVIDDYTVQFKTDYPFAPLLAHMSHNGGSIISPKSIDEDYAAMEDGKEPGSVISENPVGTGYFKFDSWSPGSEIKLVKNEDYWNGPAKVDSVAFKVVPESATRAAELETGNAHIIDPVQPNEVARINDSGNATVDQTPSSSLSYIGFNTEKAPFDDVRVRKAISMAVNKEDIIDGVYEGFGIPAKGPLAPGIFGYDEKLKMIDYNMDEAKKLLEEAGYADGFSTTIWTNDNPQRVDMAVLLQQSLKELNIDVKIEQMEFGTYLEKTAAGEHDMFILGWSNPTGDADYGLYALFHSSQKGDPGNRSFYENEKVDQLLDEGRKETDPDARVGIYAEAQQQIVEDAPMIFIHHQEYLNGVSDKVKGFSIDQAGIYKLKDVTLSE</sequence>
<evidence type="ECO:0000256" key="3">
    <source>
        <dbReference type="ARBA" id="ARBA00022729"/>
    </source>
</evidence>
<protein>
    <submittedName>
        <fullName evidence="7">Peptide/nickel transport system substrate-binding protein</fullName>
    </submittedName>
</protein>
<dbReference type="InterPro" id="IPR039424">
    <property type="entry name" value="SBP_5"/>
</dbReference>
<dbReference type="Gene3D" id="3.90.76.10">
    <property type="entry name" value="Dipeptide-binding Protein, Domain 1"/>
    <property type="match status" value="1"/>
</dbReference>
<dbReference type="AlphaFoldDB" id="A0A1U7PRT7"/>
<evidence type="ECO:0000256" key="2">
    <source>
        <dbReference type="ARBA" id="ARBA00022448"/>
    </source>
</evidence>
<dbReference type="PANTHER" id="PTHR30290">
    <property type="entry name" value="PERIPLASMIC BINDING COMPONENT OF ABC TRANSPORTER"/>
    <property type="match status" value="1"/>
</dbReference>
<evidence type="ECO:0000256" key="4">
    <source>
        <dbReference type="SAM" id="MobiDB-lite"/>
    </source>
</evidence>
<dbReference type="EMBL" id="FTPL01000003">
    <property type="protein sequence ID" value="SIT88992.1"/>
    <property type="molecule type" value="Genomic_DNA"/>
</dbReference>
<dbReference type="Proteomes" id="UP000187550">
    <property type="component" value="Unassembled WGS sequence"/>
</dbReference>
<feature type="domain" description="Solute-binding protein family 5" evidence="6">
    <location>
        <begin position="99"/>
        <end position="462"/>
    </location>
</feature>
<dbReference type="OrthoDB" id="9796817at2"/>
<dbReference type="SUPFAM" id="SSF53850">
    <property type="entry name" value="Periplasmic binding protein-like II"/>
    <property type="match status" value="1"/>
</dbReference>
<reference evidence="8" key="1">
    <citation type="submission" date="2017-01" db="EMBL/GenBank/DDBJ databases">
        <authorList>
            <person name="Varghese N."/>
            <person name="Submissions S."/>
        </authorList>
    </citation>
    <scope>NUCLEOTIDE SEQUENCE [LARGE SCALE GENOMIC DNA]</scope>
    <source>
        <strain evidence="8">MNA4</strain>
    </source>
</reference>
<evidence type="ECO:0000256" key="1">
    <source>
        <dbReference type="ARBA" id="ARBA00005695"/>
    </source>
</evidence>
<feature type="region of interest" description="Disordered" evidence="4">
    <location>
        <begin position="29"/>
        <end position="57"/>
    </location>
</feature>
<dbReference type="GO" id="GO:1904680">
    <property type="term" value="F:peptide transmembrane transporter activity"/>
    <property type="evidence" value="ECO:0007669"/>
    <property type="project" value="TreeGrafter"/>
</dbReference>